<dbReference type="RefSeq" id="WP_377020596.1">
    <property type="nucleotide sequence ID" value="NZ_JBHLTS010000004.1"/>
</dbReference>
<dbReference type="InterPro" id="IPR028203">
    <property type="entry name" value="PSII_CF48-like_dom"/>
</dbReference>
<keyword evidence="5" id="KW-1185">Reference proteome</keyword>
<evidence type="ECO:0000256" key="1">
    <source>
        <dbReference type="ARBA" id="ARBA00022531"/>
    </source>
</evidence>
<evidence type="ECO:0000313" key="4">
    <source>
        <dbReference type="EMBL" id="MFC0512720.1"/>
    </source>
</evidence>
<name>A0ABV6L2X5_9SPHI</name>
<dbReference type="Gene3D" id="2.130.10.10">
    <property type="entry name" value="YVTN repeat-like/Quinoprotein amine dehydrogenase"/>
    <property type="match status" value="1"/>
</dbReference>
<dbReference type="Pfam" id="PF02012">
    <property type="entry name" value="BNR"/>
    <property type="match status" value="1"/>
</dbReference>
<dbReference type="InterPro" id="IPR036278">
    <property type="entry name" value="Sialidase_sf"/>
</dbReference>
<comment type="caution">
    <text evidence="4">The sequence shown here is derived from an EMBL/GenBank/DDBJ whole genome shotgun (WGS) entry which is preliminary data.</text>
</comment>
<dbReference type="InterPro" id="IPR002860">
    <property type="entry name" value="BNR_rpt"/>
</dbReference>
<sequence>MKLGRIFILDTLFCFLSFSAILKAQTITILQQDKPTSIRGLSVVDDKTAWISGSKGYIAKTNDSGKTWEWNQIKGYEKSDFRDIEAFNDKEAVIMSSGSPSFILKTVDGGQTWQEKYHKTDTTYFLDAMDFADNLHGYILGDPINNKFLLLETKDGGETWNEIKNAPYAIPGEAAFAASGTCLRVSNKGAIYIVSGGKNARLISLQPNNDQWQYVNLPITHGQSSEGAFSLSIGQNQGIMIGGDYANDKKTDSVAVIHKVHPLLTFTHPQTGPAGFQSSVEYIKSNTFLSTGTPGSNITTDGGKTWKQIDGTSFNVCRKAKHGKLVLLAGNSGKIAILNL</sequence>
<proteinExistence type="predicted"/>
<keyword evidence="1" id="KW-0602">Photosynthesis</keyword>
<organism evidence="4 5">
    <name type="scientific">Mucilaginibacter angelicae</name>
    <dbReference type="NCBI Taxonomy" id="869718"/>
    <lineage>
        <taxon>Bacteria</taxon>
        <taxon>Pseudomonadati</taxon>
        <taxon>Bacteroidota</taxon>
        <taxon>Sphingobacteriia</taxon>
        <taxon>Sphingobacteriales</taxon>
        <taxon>Sphingobacteriaceae</taxon>
        <taxon>Mucilaginibacter</taxon>
    </lineage>
</organism>
<evidence type="ECO:0000256" key="2">
    <source>
        <dbReference type="ARBA" id="ARBA00023276"/>
    </source>
</evidence>
<dbReference type="PANTHER" id="PTHR47199">
    <property type="entry name" value="PHOTOSYSTEM II STABILITY/ASSEMBLY FACTOR HCF136, CHLOROPLASTIC"/>
    <property type="match status" value="1"/>
</dbReference>
<feature type="domain" description="Photosynthesis system II assembly factor Ycf48/Hcf136-like" evidence="3">
    <location>
        <begin position="70"/>
        <end position="195"/>
    </location>
</feature>
<dbReference type="SUPFAM" id="SSF50939">
    <property type="entry name" value="Sialidases"/>
    <property type="match status" value="1"/>
</dbReference>
<keyword evidence="2" id="KW-0604">Photosystem II</keyword>
<reference evidence="4 5" key="1">
    <citation type="submission" date="2024-09" db="EMBL/GenBank/DDBJ databases">
        <authorList>
            <person name="Sun Q."/>
            <person name="Mori K."/>
        </authorList>
    </citation>
    <scope>NUCLEOTIDE SEQUENCE [LARGE SCALE GENOMIC DNA]</scope>
    <source>
        <strain evidence="4 5">NCAIM B.02415</strain>
    </source>
</reference>
<dbReference type="Proteomes" id="UP001589828">
    <property type="component" value="Unassembled WGS sequence"/>
</dbReference>
<evidence type="ECO:0000259" key="3">
    <source>
        <dbReference type="Pfam" id="PF14870"/>
    </source>
</evidence>
<dbReference type="Pfam" id="PF14870">
    <property type="entry name" value="PSII_BNR"/>
    <property type="match status" value="1"/>
</dbReference>
<evidence type="ECO:0000313" key="5">
    <source>
        <dbReference type="Proteomes" id="UP001589828"/>
    </source>
</evidence>
<dbReference type="InterPro" id="IPR015943">
    <property type="entry name" value="WD40/YVTN_repeat-like_dom_sf"/>
</dbReference>
<accession>A0ABV6L2X5</accession>
<dbReference type="PANTHER" id="PTHR47199:SF2">
    <property type="entry name" value="PHOTOSYSTEM II STABILITY_ASSEMBLY FACTOR HCF136, CHLOROPLASTIC"/>
    <property type="match status" value="1"/>
</dbReference>
<protein>
    <submittedName>
        <fullName evidence="4">WD40/YVTN/BNR-like repeat-containing protein</fullName>
    </submittedName>
</protein>
<dbReference type="EMBL" id="JBHLTS010000004">
    <property type="protein sequence ID" value="MFC0512720.1"/>
    <property type="molecule type" value="Genomic_DNA"/>
</dbReference>
<gene>
    <name evidence="4" type="ORF">ACFFGT_00865</name>
</gene>